<evidence type="ECO:0000256" key="4">
    <source>
        <dbReference type="ARBA" id="ARBA00022692"/>
    </source>
</evidence>
<sequence>MQQLWKHHGISLIVWIIIAIAAIVTMPNVSSLVRQHGSVTLPSDMQSQVAQTIEKKASGNKNVRSLIVVFNKKNGKLSASDNRHITKAIHRVNNDKQLNITSITSANQNAQAKKELTSKDKSTQLAMINVEKGTAISKQANIIRNHVKTKGVRTYVTGSDLLNDDFSTVTQAGLKKTEIIAAIFIFIVLILVFRALPVPLISLLTVGLSYLISSNIVMNLAKAVSFPISNFTQIFMVVVLFGIGTDYNILLYNRFKEELANGLDATEAANTARQHAGRTILYSGSSVLIGFLVLGLAKFSFYQSAVGVAIGVIVLLAVLLTLNMFFMTTMGRAMFWPSKNLNAHGRNRLWEAISTGAMSHTVTAIIVLLVIFVPLVLTSSQKLNFNNADELPDTIESKAGYNLIQKHFPAGMSGTSTVYIESKNGLNNQKDLAAIDDLTDYLRAEPGVKTVTSVTQPGGSKIKALYLKSQLSQLVTGLNEANAGLKKVETGLNQANTQLSSASSSSSTSQLNELTAGTAKLQSGAQQLSSGVSTYTSGVNQMTSGTAQLTSGASQLSSSVSQLNKASQQLATGAIALNQQTIAVPTLHASTAQLATGSSQLSSGLGQLNSAVSPFASSSSQLSSGASQLTSSGTKLVSGAQSVASASTQVNTGVQEMSAKLKQVQSQTKQLQAGLTTANESLGKIGKGTATVNAYLKELQSSYVGNDFYMPKSQLSSSTFKPSMDAYMSSNRKIAEITVVLDHDPSSTKAANQLNQITSDVHAKLKHGTLKNDKVKIGGETSQTADLQKLANSDFKRTVVIMLVGIGIALMFVTRSLIQPMTIIGTLTVAYYSALSITKWLSATFLSQSLLTWNTPFFSFIMLIALGTDYSIFLMMRYRDDAGTIQDVRKRIINSSALIGTTVISAAIILGGTFAALMPSGVTTLIQVALAVIVGLILLVFMLPTIMPIMVKFTYPYVHDKMYDKDQKQRED</sequence>
<keyword evidence="5 7" id="KW-1133">Transmembrane helix</keyword>
<evidence type="ECO:0000256" key="6">
    <source>
        <dbReference type="ARBA" id="ARBA00023136"/>
    </source>
</evidence>
<feature type="transmembrane region" description="Helical" evidence="7">
    <location>
        <begin position="280"/>
        <end position="299"/>
    </location>
</feature>
<dbReference type="OrthoDB" id="9782006at2"/>
<comment type="subcellular location">
    <subcellularLocation>
        <location evidence="1">Cell membrane</location>
        <topology evidence="1">Multi-pass membrane protein</topology>
    </subcellularLocation>
</comment>
<gene>
    <name evidence="9" type="ORF">AYR63_08595</name>
</gene>
<feature type="transmembrane region" description="Helical" evidence="7">
    <location>
        <begin position="799"/>
        <end position="818"/>
    </location>
</feature>
<dbReference type="KEGG" id="lpd:AYR62_09780"/>
<dbReference type="Proteomes" id="UP000093267">
    <property type="component" value="Chromosome"/>
</dbReference>
<feature type="transmembrane region" description="Helical" evidence="7">
    <location>
        <begin position="305"/>
        <end position="328"/>
    </location>
</feature>
<feature type="transmembrane region" description="Helical" evidence="7">
    <location>
        <begin position="924"/>
        <end position="943"/>
    </location>
</feature>
<feature type="transmembrane region" description="Helical" evidence="7">
    <location>
        <begin position="897"/>
        <end position="918"/>
    </location>
</feature>
<keyword evidence="6 7" id="KW-0472">Membrane</keyword>
<evidence type="ECO:0000256" key="3">
    <source>
        <dbReference type="ARBA" id="ARBA00022475"/>
    </source>
</evidence>
<dbReference type="GO" id="GO:0005886">
    <property type="term" value="C:plasma membrane"/>
    <property type="evidence" value="ECO:0007669"/>
    <property type="project" value="UniProtKB-SubCell"/>
</dbReference>
<feature type="transmembrane region" description="Helical" evidence="7">
    <location>
        <begin position="349"/>
        <end position="377"/>
    </location>
</feature>
<dbReference type="Gene3D" id="1.20.1640.10">
    <property type="entry name" value="Multidrug efflux transporter AcrB transmembrane domain"/>
    <property type="match status" value="2"/>
</dbReference>
<dbReference type="EMBL" id="CP014924">
    <property type="protein sequence ID" value="ANZ67192.1"/>
    <property type="molecule type" value="Genomic_DNA"/>
</dbReference>
<proteinExistence type="inferred from homology"/>
<keyword evidence="4 7" id="KW-0812">Transmembrane</keyword>
<feature type="transmembrane region" description="Helical" evidence="7">
    <location>
        <begin position="179"/>
        <end position="212"/>
    </location>
</feature>
<dbReference type="SUPFAM" id="SSF82866">
    <property type="entry name" value="Multidrug efflux transporter AcrB transmembrane domain"/>
    <property type="match status" value="2"/>
</dbReference>
<reference evidence="9 10" key="1">
    <citation type="submission" date="2016-03" db="EMBL/GenBank/DDBJ databases">
        <title>Pediococcus and Lactobacillus from brewery environment - whole genome sequencing and assembly.</title>
        <authorList>
            <person name="Behr J."/>
            <person name="Geissler A.J."/>
            <person name="Vogel R.F."/>
        </authorList>
    </citation>
    <scope>NUCLEOTIDE SEQUENCE [LARGE SCALE GENOMIC DNA]</scope>
    <source>
        <strain evidence="9 10">TMW 1.1995</strain>
    </source>
</reference>
<dbReference type="InterPro" id="IPR004869">
    <property type="entry name" value="MMPL_dom"/>
</dbReference>
<dbReference type="PANTHER" id="PTHR33406:SF6">
    <property type="entry name" value="MEMBRANE PROTEIN YDGH-RELATED"/>
    <property type="match status" value="1"/>
</dbReference>
<dbReference type="InterPro" id="IPR050545">
    <property type="entry name" value="Mycobact_MmpL"/>
</dbReference>
<feature type="transmembrane region" description="Helical" evidence="7">
    <location>
        <begin position="232"/>
        <end position="252"/>
    </location>
</feature>
<feature type="transmembrane region" description="Helical" evidence="7">
    <location>
        <begin position="12"/>
        <end position="33"/>
    </location>
</feature>
<feature type="domain" description="Membrane transport protein MMPL" evidence="8">
    <location>
        <begin position="42"/>
        <end position="354"/>
    </location>
</feature>
<feature type="domain" description="Membrane transport protein MMPL" evidence="8">
    <location>
        <begin position="653"/>
        <end position="950"/>
    </location>
</feature>
<organism evidence="9 10">
    <name type="scientific">Secundilactobacillus paracollinoides</name>
    <dbReference type="NCBI Taxonomy" id="240427"/>
    <lineage>
        <taxon>Bacteria</taxon>
        <taxon>Bacillati</taxon>
        <taxon>Bacillota</taxon>
        <taxon>Bacilli</taxon>
        <taxon>Lactobacillales</taxon>
        <taxon>Lactobacillaceae</taxon>
        <taxon>Secundilactobacillus</taxon>
    </lineage>
</organism>
<comment type="similarity">
    <text evidence="2">Belongs to the resistance-nodulation-cell division (RND) (TC 2.A.6) family. MmpL subfamily.</text>
</comment>
<feature type="transmembrane region" description="Helical" evidence="7">
    <location>
        <begin position="830"/>
        <end position="851"/>
    </location>
</feature>
<evidence type="ECO:0000256" key="1">
    <source>
        <dbReference type="ARBA" id="ARBA00004651"/>
    </source>
</evidence>
<evidence type="ECO:0000256" key="2">
    <source>
        <dbReference type="ARBA" id="ARBA00010157"/>
    </source>
</evidence>
<dbReference type="RefSeq" id="WP_056987748.1">
    <property type="nucleotide sequence ID" value="NZ_CP014912.1"/>
</dbReference>
<dbReference type="STRING" id="240427.AYR62_09780"/>
<feature type="transmembrane region" description="Helical" evidence="7">
    <location>
        <begin position="857"/>
        <end position="876"/>
    </location>
</feature>
<evidence type="ECO:0000256" key="7">
    <source>
        <dbReference type="SAM" id="Phobius"/>
    </source>
</evidence>
<protein>
    <recommendedName>
        <fullName evidence="8">Membrane transport protein MMPL domain-containing protein</fullName>
    </recommendedName>
</protein>
<dbReference type="PANTHER" id="PTHR33406">
    <property type="entry name" value="MEMBRANE PROTEIN MJ1562-RELATED"/>
    <property type="match status" value="1"/>
</dbReference>
<evidence type="ECO:0000313" key="10">
    <source>
        <dbReference type="Proteomes" id="UP000093267"/>
    </source>
</evidence>
<keyword evidence="10" id="KW-1185">Reference proteome</keyword>
<accession>A0A1B2IYR6</accession>
<keyword evidence="3" id="KW-1003">Cell membrane</keyword>
<name>A0A1B2IYR6_9LACO</name>
<dbReference type="InterPro" id="IPR023908">
    <property type="entry name" value="xxxLxxG_rpt"/>
</dbReference>
<evidence type="ECO:0000256" key="5">
    <source>
        <dbReference type="ARBA" id="ARBA00022989"/>
    </source>
</evidence>
<dbReference type="AlphaFoldDB" id="A0A1B2IYR6"/>
<evidence type="ECO:0000313" key="9">
    <source>
        <dbReference type="EMBL" id="ANZ67192.1"/>
    </source>
</evidence>
<dbReference type="Gene3D" id="1.10.287.950">
    <property type="entry name" value="Methyl-accepting chemotaxis protein"/>
    <property type="match status" value="1"/>
</dbReference>
<dbReference type="Pfam" id="PF03176">
    <property type="entry name" value="MMPL"/>
    <property type="match status" value="2"/>
</dbReference>
<evidence type="ECO:0000259" key="8">
    <source>
        <dbReference type="Pfam" id="PF03176"/>
    </source>
</evidence>
<dbReference type="NCBIfam" id="TIGR03057">
    <property type="entry name" value="xxxLxxG_by_4"/>
    <property type="match status" value="3"/>
</dbReference>